<sequence>MTTSYDAMDEDAPPSAVALSPVSFVERAAEVHGGLTAIVHGRRRQDWRSTRERVARLAAALQAAGIGPGRTVSLLLADTPEAIEAHYAVPAVGAVVHALDPSLGVDALTERMAHGETALLLCDRAYAAIGRQVLAQLRAQQGRVPLVVDVHDSEWPADAVAARLSAVDYEAWLAAHAPLASLSPPVDERAAIALNHVGGDRRPLRGVVTHHRGACLKAVCNALTWSLPLHPVFLWTLPLHQANGWGFVWTLALQAGTHVCLRSRDPRSVLQAMRQHQVTHFCALPDVHEALLAVPQDWRIGLDRPVRSWIGGAPVEPALLDALVRAGFDVTQVYGLTETGGPAAVTVSQPGWAAESLTEQVRLCARQGVRQPLQEGLAVCDPLTLRPVACDGRSVGEVMFRGNLVMKGYLKDPQATRAALAGGWLRTGDLAVREPDGHIRLVRPDGTAGGLRLPAAAAVDLLV</sequence>
<evidence type="ECO:0000256" key="3">
    <source>
        <dbReference type="ARBA" id="ARBA00022832"/>
    </source>
</evidence>
<dbReference type="Gene3D" id="3.40.50.12780">
    <property type="entry name" value="N-terminal domain of ligase-like"/>
    <property type="match status" value="1"/>
</dbReference>
<keyword evidence="3" id="KW-0276">Fatty acid metabolism</keyword>
<organism evidence="6 7">
    <name type="scientific">Pseudaquabacterium rugosum</name>
    <dbReference type="NCBI Taxonomy" id="2984194"/>
    <lineage>
        <taxon>Bacteria</taxon>
        <taxon>Pseudomonadati</taxon>
        <taxon>Pseudomonadota</taxon>
        <taxon>Betaproteobacteria</taxon>
        <taxon>Burkholderiales</taxon>
        <taxon>Sphaerotilaceae</taxon>
        <taxon>Pseudaquabacterium</taxon>
    </lineage>
</organism>
<comment type="similarity">
    <text evidence="1">Belongs to the ATP-dependent AMP-binding enzyme family.</text>
</comment>
<evidence type="ECO:0000256" key="4">
    <source>
        <dbReference type="ARBA" id="ARBA00023098"/>
    </source>
</evidence>
<evidence type="ECO:0000256" key="1">
    <source>
        <dbReference type="ARBA" id="ARBA00006432"/>
    </source>
</evidence>
<keyword evidence="4" id="KW-0443">Lipid metabolism</keyword>
<name>A0ABU9B873_9BURK</name>
<dbReference type="Pfam" id="PF00501">
    <property type="entry name" value="AMP-binding"/>
    <property type="match status" value="1"/>
</dbReference>
<keyword evidence="2" id="KW-0436">Ligase</keyword>
<feature type="domain" description="AMP-dependent synthetase/ligase" evidence="5">
    <location>
        <begin position="26"/>
        <end position="410"/>
    </location>
</feature>
<evidence type="ECO:0000313" key="6">
    <source>
        <dbReference type="EMBL" id="MEK8026082.1"/>
    </source>
</evidence>
<evidence type="ECO:0000256" key="2">
    <source>
        <dbReference type="ARBA" id="ARBA00022598"/>
    </source>
</evidence>
<reference evidence="6 7" key="1">
    <citation type="submission" date="2024-04" db="EMBL/GenBank/DDBJ databases">
        <title>Novel species of the genus Ideonella isolated from streams.</title>
        <authorList>
            <person name="Lu H."/>
        </authorList>
    </citation>
    <scope>NUCLEOTIDE SEQUENCE [LARGE SCALE GENOMIC DNA]</scope>
    <source>
        <strain evidence="6 7">BYS139W</strain>
    </source>
</reference>
<dbReference type="InterPro" id="IPR042099">
    <property type="entry name" value="ANL_N_sf"/>
</dbReference>
<comment type="caution">
    <text evidence="6">The sequence shown here is derived from an EMBL/GenBank/DDBJ whole genome shotgun (WGS) entry which is preliminary data.</text>
</comment>
<dbReference type="PANTHER" id="PTHR43859">
    <property type="entry name" value="ACYL-ACTIVATING ENZYME"/>
    <property type="match status" value="1"/>
</dbReference>
<proteinExistence type="inferred from homology"/>
<gene>
    <name evidence="6" type="ORF">AACH11_08920</name>
</gene>
<dbReference type="RefSeq" id="WP_341373868.1">
    <property type="nucleotide sequence ID" value="NZ_JBBUTF010000007.1"/>
</dbReference>
<dbReference type="SUPFAM" id="SSF56801">
    <property type="entry name" value="Acetyl-CoA synthetase-like"/>
    <property type="match status" value="1"/>
</dbReference>
<dbReference type="Proteomes" id="UP001368500">
    <property type="component" value="Unassembled WGS sequence"/>
</dbReference>
<evidence type="ECO:0000313" key="7">
    <source>
        <dbReference type="Proteomes" id="UP001368500"/>
    </source>
</evidence>
<evidence type="ECO:0000259" key="5">
    <source>
        <dbReference type="Pfam" id="PF00501"/>
    </source>
</evidence>
<protein>
    <submittedName>
        <fullName evidence="6">AMP-binding protein</fullName>
    </submittedName>
</protein>
<accession>A0ABU9B873</accession>
<keyword evidence="7" id="KW-1185">Reference proteome</keyword>
<dbReference type="PANTHER" id="PTHR43859:SF4">
    <property type="entry name" value="BUTANOATE--COA LIGASE AAE1-RELATED"/>
    <property type="match status" value="1"/>
</dbReference>
<dbReference type="EMBL" id="JBBUTF010000007">
    <property type="protein sequence ID" value="MEK8026082.1"/>
    <property type="molecule type" value="Genomic_DNA"/>
</dbReference>
<dbReference type="InterPro" id="IPR000873">
    <property type="entry name" value="AMP-dep_synth/lig_dom"/>
</dbReference>